<dbReference type="PROSITE" id="PS01031">
    <property type="entry name" value="SHSP"/>
    <property type="match status" value="1"/>
</dbReference>
<dbReference type="SUPFAM" id="SSF49764">
    <property type="entry name" value="HSP20-like chaperones"/>
    <property type="match status" value="1"/>
</dbReference>
<dbReference type="AlphaFoldDB" id="A0A1X7IXL8"/>
<evidence type="ECO:0000256" key="2">
    <source>
        <dbReference type="RuleBase" id="RU003616"/>
    </source>
</evidence>
<dbReference type="Gene3D" id="2.60.40.790">
    <property type="match status" value="1"/>
</dbReference>
<gene>
    <name evidence="4" type="ORF">SAMN06275492_10646</name>
</gene>
<evidence type="ECO:0000313" key="4">
    <source>
        <dbReference type="EMBL" id="SMG19877.1"/>
    </source>
</evidence>
<comment type="similarity">
    <text evidence="1 2">Belongs to the small heat shock protein (HSP20) family.</text>
</comment>
<name>A0A1X7IXL8_9BACT</name>
<organism evidence="4 5">
    <name type="scientific">Dethiosulfovibrio salsuginis</name>
    <dbReference type="NCBI Taxonomy" id="561720"/>
    <lineage>
        <taxon>Bacteria</taxon>
        <taxon>Thermotogati</taxon>
        <taxon>Synergistota</taxon>
        <taxon>Synergistia</taxon>
        <taxon>Synergistales</taxon>
        <taxon>Dethiosulfovibrionaceae</taxon>
        <taxon>Dethiosulfovibrio</taxon>
    </lineage>
</organism>
<keyword evidence="5" id="KW-1185">Reference proteome</keyword>
<protein>
    <submittedName>
        <fullName evidence="4">Heat shock protein Hsp20</fullName>
    </submittedName>
</protein>
<dbReference type="STRING" id="561720.SAMN06275492_10646"/>
<dbReference type="EMBL" id="FXBB01000006">
    <property type="protein sequence ID" value="SMG19877.1"/>
    <property type="molecule type" value="Genomic_DNA"/>
</dbReference>
<dbReference type="InterPro" id="IPR002068">
    <property type="entry name" value="A-crystallin/Hsp20_dom"/>
</dbReference>
<dbReference type="InterPro" id="IPR031107">
    <property type="entry name" value="Small_HSP"/>
</dbReference>
<sequence length="154" mass="17263">MRRFLVPTRSGRGTMDPFSFMDNAMRAMFQEFSDSTQDNNRPMVPSMDVYRKDGIFTLVMDLPGVDKNDIDLKVYRDRVEVKAQRSAQECLKEEDCAHSERFYGSISRTVSFPTEVDCDSVQASYVDGVLKVQVKELQAGGEGKAIAISDGSQA</sequence>
<evidence type="ECO:0000256" key="1">
    <source>
        <dbReference type="PROSITE-ProRule" id="PRU00285"/>
    </source>
</evidence>
<dbReference type="CDD" id="cd06464">
    <property type="entry name" value="ACD_sHsps-like"/>
    <property type="match status" value="1"/>
</dbReference>
<reference evidence="5" key="1">
    <citation type="submission" date="2017-04" db="EMBL/GenBank/DDBJ databases">
        <authorList>
            <person name="Varghese N."/>
            <person name="Submissions S."/>
        </authorList>
    </citation>
    <scope>NUCLEOTIDE SEQUENCE [LARGE SCALE GENOMIC DNA]</scope>
    <source>
        <strain evidence="5">USBA 82</strain>
    </source>
</reference>
<feature type="domain" description="SHSP" evidence="3">
    <location>
        <begin position="38"/>
        <end position="151"/>
    </location>
</feature>
<keyword evidence="4" id="KW-0346">Stress response</keyword>
<evidence type="ECO:0000259" key="3">
    <source>
        <dbReference type="PROSITE" id="PS01031"/>
    </source>
</evidence>
<dbReference type="PANTHER" id="PTHR11527">
    <property type="entry name" value="HEAT-SHOCK PROTEIN 20 FAMILY MEMBER"/>
    <property type="match status" value="1"/>
</dbReference>
<dbReference type="OrthoDB" id="9811615at2"/>
<dbReference type="Proteomes" id="UP000193355">
    <property type="component" value="Unassembled WGS sequence"/>
</dbReference>
<dbReference type="Pfam" id="PF00011">
    <property type="entry name" value="HSP20"/>
    <property type="match status" value="1"/>
</dbReference>
<evidence type="ECO:0000313" key="5">
    <source>
        <dbReference type="Proteomes" id="UP000193355"/>
    </source>
</evidence>
<dbReference type="InterPro" id="IPR008978">
    <property type="entry name" value="HSP20-like_chaperone"/>
</dbReference>
<accession>A0A1X7IXL8</accession>
<proteinExistence type="inferred from homology"/>
<dbReference type="RefSeq" id="WP_085544044.1">
    <property type="nucleotide sequence ID" value="NZ_FXBB01000006.1"/>
</dbReference>